<dbReference type="SUPFAM" id="SSF52467">
    <property type="entry name" value="DHS-like NAD/FAD-binding domain"/>
    <property type="match status" value="1"/>
</dbReference>
<evidence type="ECO:0000313" key="1">
    <source>
        <dbReference type="EMBL" id="MBS5147524.1"/>
    </source>
</evidence>
<dbReference type="Pfam" id="PF13289">
    <property type="entry name" value="SIR2_2"/>
    <property type="match status" value="1"/>
</dbReference>
<accession>A0A943GQQ2</accession>
<sequence length="393" mass="44262">MGMEPLRLRRFILGRNGQLLDLDGLPSDDDSKFLRNALSCSHINVLLGSGFSAGVVPTLENRESWFRKVEEKKLESPSNDVWGSALRLLKAEYFRSIMLPLETKIPTPDQASALRSLLGLVRGRGTTTIPKRINLFTTNYDPLLERALDGHSASYNDGFVGREHPKFDSSAYSRLQYEQSLFMEYKAQVATTNVIKPHGSLTWRRDGESVMYSNPGDTLQACLSGCEDIRTLSVLDDVRGLVKNDCNDSSLSDLEGQALWLSKEKKTLLARFEEQYDSTLCIVNPTKKKFGETVLERYYYDLLRIYANELDRNNALLLVFGFSFADEHIRELTVRAARSNPKLLIFISCYKAEDANGYEDYFAGCDNVILLIPEDGAELGLDVFTRGLSCLSK</sequence>
<dbReference type="InterPro" id="IPR029035">
    <property type="entry name" value="DHS-like_NAD/FAD-binding_dom"/>
</dbReference>
<dbReference type="AlphaFoldDB" id="A0A943GQQ2"/>
<reference evidence="1" key="1">
    <citation type="submission" date="2021-02" db="EMBL/GenBank/DDBJ databases">
        <title>Infant gut strain persistence is associated with maternal origin, phylogeny, and functional potential including surface adhesion and iron acquisition.</title>
        <authorList>
            <person name="Lou Y.C."/>
        </authorList>
    </citation>
    <scope>NUCLEOTIDE SEQUENCE</scope>
    <source>
        <strain evidence="1">L3_128_245G1_dasL3_128_245G1_concoct_49</strain>
    </source>
</reference>
<proteinExistence type="predicted"/>
<dbReference type="Proteomes" id="UP000738879">
    <property type="component" value="Unassembled WGS sequence"/>
</dbReference>
<dbReference type="EMBL" id="JAGZJA010000011">
    <property type="protein sequence ID" value="MBS5147524.1"/>
    <property type="molecule type" value="Genomic_DNA"/>
</dbReference>
<protein>
    <submittedName>
        <fullName evidence="1">SIR2 family protein</fullName>
    </submittedName>
</protein>
<comment type="caution">
    <text evidence="1">The sequence shown here is derived from an EMBL/GenBank/DDBJ whole genome shotgun (WGS) entry which is preliminary data.</text>
</comment>
<evidence type="ECO:0000313" key="2">
    <source>
        <dbReference type="Proteomes" id="UP000738879"/>
    </source>
</evidence>
<name>A0A943GQQ2_9ACTN</name>
<organism evidence="1 2">
    <name type="scientific">Collinsella intestinalis</name>
    <dbReference type="NCBI Taxonomy" id="147207"/>
    <lineage>
        <taxon>Bacteria</taxon>
        <taxon>Bacillati</taxon>
        <taxon>Actinomycetota</taxon>
        <taxon>Coriobacteriia</taxon>
        <taxon>Coriobacteriales</taxon>
        <taxon>Coriobacteriaceae</taxon>
        <taxon>Collinsella</taxon>
    </lineage>
</organism>
<gene>
    <name evidence="1" type="ORF">KHY67_07525</name>
</gene>